<protein>
    <submittedName>
        <fullName evidence="2">Uncharacterized protein</fullName>
    </submittedName>
</protein>
<feature type="region of interest" description="Disordered" evidence="1">
    <location>
        <begin position="1"/>
        <end position="64"/>
    </location>
</feature>
<gene>
    <name evidence="2" type="ORF">SCF082_LOCUS26046</name>
</gene>
<dbReference type="EMBL" id="CAXAMM010019669">
    <property type="protein sequence ID" value="CAK9046223.1"/>
    <property type="molecule type" value="Genomic_DNA"/>
</dbReference>
<feature type="compositionally biased region" description="Basic and acidic residues" evidence="1">
    <location>
        <begin position="31"/>
        <end position="40"/>
    </location>
</feature>
<name>A0ABP0M4X5_9DINO</name>
<dbReference type="Proteomes" id="UP001642464">
    <property type="component" value="Unassembled WGS sequence"/>
</dbReference>
<keyword evidence="3" id="KW-1185">Reference proteome</keyword>
<reference evidence="2 3" key="1">
    <citation type="submission" date="2024-02" db="EMBL/GenBank/DDBJ databases">
        <authorList>
            <person name="Chen Y."/>
            <person name="Shah S."/>
            <person name="Dougan E. K."/>
            <person name="Thang M."/>
            <person name="Chan C."/>
        </authorList>
    </citation>
    <scope>NUCLEOTIDE SEQUENCE [LARGE SCALE GENOMIC DNA]</scope>
</reference>
<organism evidence="2 3">
    <name type="scientific">Durusdinium trenchii</name>
    <dbReference type="NCBI Taxonomy" id="1381693"/>
    <lineage>
        <taxon>Eukaryota</taxon>
        <taxon>Sar</taxon>
        <taxon>Alveolata</taxon>
        <taxon>Dinophyceae</taxon>
        <taxon>Suessiales</taxon>
        <taxon>Symbiodiniaceae</taxon>
        <taxon>Durusdinium</taxon>
    </lineage>
</organism>
<evidence type="ECO:0000256" key="1">
    <source>
        <dbReference type="SAM" id="MobiDB-lite"/>
    </source>
</evidence>
<accession>A0ABP0M4X5</accession>
<proteinExistence type="predicted"/>
<evidence type="ECO:0000313" key="2">
    <source>
        <dbReference type="EMBL" id="CAK9046223.1"/>
    </source>
</evidence>
<sequence length="378" mass="41868">MVVKRNAQPKTEPAKRLRHFQKGPEAAAAEAEAKEPKEEGTTEAQDAAEAPQPVAKTPQETEEAVALTPEVLSKLQHAEDSELEAFWNKCSTRQQQCLWKKFEKQRKEEGTEAAYRDAVRGSGMRKKSAGLMKVWLKHQSTKHPVMVQQLTELRSVESFTTKETWVPLETIKQKYGPAELKARVAGGSVLVRKSPSDPRFPEFQDLSEERVQKTEKTKLKQGKLDAKATWDDFKQLADMEVTGQIELDFIGSDASASEAEEGLDAKALALTYMDPKDKSTKQALKVEQEKKALESFETASAMADESSVPPDAMKQCQKKLLKHLQQLQAKSTPELKKEIKGSLKVLKEIDSNTPAGVAKRAPNDAAATGKRALKALGC</sequence>
<comment type="caution">
    <text evidence="2">The sequence shown here is derived from an EMBL/GenBank/DDBJ whole genome shotgun (WGS) entry which is preliminary data.</text>
</comment>
<evidence type="ECO:0000313" key="3">
    <source>
        <dbReference type="Proteomes" id="UP001642464"/>
    </source>
</evidence>